<keyword evidence="2" id="KW-0813">Transport</keyword>
<organism evidence="4">
    <name type="scientific">marine sediment metagenome</name>
    <dbReference type="NCBI Taxonomy" id="412755"/>
    <lineage>
        <taxon>unclassified sequences</taxon>
        <taxon>metagenomes</taxon>
        <taxon>ecological metagenomes</taxon>
    </lineage>
</organism>
<sequence>MTRLIRKNFIKKTFITALSTILVTAGSLYARKDEKQAGTGTELKVYVSIPPLAYFVERIGANHVSVETLIAAGNDPHTYEPTPRKMMALAQTDVYFSTGMPFEKQLLDKIRGSNPRLVIIETDKGIEKSAASGINKQNNIKG</sequence>
<dbReference type="AlphaFoldDB" id="A0A0F9ELN5"/>
<name>A0A0F9ELN5_9ZZZZ</name>
<dbReference type="Pfam" id="PF01297">
    <property type="entry name" value="ZnuA"/>
    <property type="match status" value="1"/>
</dbReference>
<feature type="non-terminal residue" evidence="4">
    <location>
        <position position="142"/>
    </location>
</feature>
<dbReference type="InterPro" id="IPR006127">
    <property type="entry name" value="ZnuA-like"/>
</dbReference>
<gene>
    <name evidence="4" type="ORF">LCGC14_2058800</name>
</gene>
<dbReference type="GO" id="GO:0030001">
    <property type="term" value="P:metal ion transport"/>
    <property type="evidence" value="ECO:0007669"/>
    <property type="project" value="InterPro"/>
</dbReference>
<dbReference type="PANTHER" id="PTHR42953:SF3">
    <property type="entry name" value="HIGH-AFFINITY ZINC UPTAKE SYSTEM PROTEIN ZNUA"/>
    <property type="match status" value="1"/>
</dbReference>
<evidence type="ECO:0000256" key="1">
    <source>
        <dbReference type="ARBA" id="ARBA00011028"/>
    </source>
</evidence>
<evidence type="ECO:0000256" key="3">
    <source>
        <dbReference type="ARBA" id="ARBA00022729"/>
    </source>
</evidence>
<dbReference type="PANTHER" id="PTHR42953">
    <property type="entry name" value="HIGH-AFFINITY ZINC UPTAKE SYSTEM PROTEIN ZNUA-RELATED"/>
    <property type="match status" value="1"/>
</dbReference>
<dbReference type="Gene3D" id="3.40.50.1980">
    <property type="entry name" value="Nitrogenase molybdenum iron protein domain"/>
    <property type="match status" value="1"/>
</dbReference>
<evidence type="ECO:0000313" key="4">
    <source>
        <dbReference type="EMBL" id="KKL75043.1"/>
    </source>
</evidence>
<keyword evidence="3" id="KW-0732">Signal</keyword>
<evidence type="ECO:0000256" key="2">
    <source>
        <dbReference type="ARBA" id="ARBA00022448"/>
    </source>
</evidence>
<comment type="similarity">
    <text evidence="1">Belongs to the bacterial solute-binding protein 9 family.</text>
</comment>
<protein>
    <submittedName>
        <fullName evidence="4">Uncharacterized protein</fullName>
    </submittedName>
</protein>
<proteinExistence type="inferred from homology"/>
<accession>A0A0F9ELN5</accession>
<dbReference type="GO" id="GO:0046872">
    <property type="term" value="F:metal ion binding"/>
    <property type="evidence" value="ECO:0007669"/>
    <property type="project" value="InterPro"/>
</dbReference>
<dbReference type="InterPro" id="IPR050492">
    <property type="entry name" value="Bact_metal-bind_prot9"/>
</dbReference>
<comment type="caution">
    <text evidence="4">The sequence shown here is derived from an EMBL/GenBank/DDBJ whole genome shotgun (WGS) entry which is preliminary data.</text>
</comment>
<dbReference type="EMBL" id="LAZR01024466">
    <property type="protein sequence ID" value="KKL75043.1"/>
    <property type="molecule type" value="Genomic_DNA"/>
</dbReference>
<reference evidence="4" key="1">
    <citation type="journal article" date="2015" name="Nature">
        <title>Complex archaea that bridge the gap between prokaryotes and eukaryotes.</title>
        <authorList>
            <person name="Spang A."/>
            <person name="Saw J.H."/>
            <person name="Jorgensen S.L."/>
            <person name="Zaremba-Niedzwiedzka K."/>
            <person name="Martijn J."/>
            <person name="Lind A.E."/>
            <person name="van Eijk R."/>
            <person name="Schleper C."/>
            <person name="Guy L."/>
            <person name="Ettema T.J."/>
        </authorList>
    </citation>
    <scope>NUCLEOTIDE SEQUENCE</scope>
</reference>
<dbReference type="SUPFAM" id="SSF53807">
    <property type="entry name" value="Helical backbone' metal receptor"/>
    <property type="match status" value="1"/>
</dbReference>